<dbReference type="PROSITE" id="PS51352">
    <property type="entry name" value="THIOREDOXIN_2"/>
    <property type="match status" value="1"/>
</dbReference>
<dbReference type="InterPro" id="IPR050924">
    <property type="entry name" value="Peroxiredoxin_BCP/PrxQ"/>
</dbReference>
<evidence type="ECO:0000256" key="1">
    <source>
        <dbReference type="ARBA" id="ARBA00003330"/>
    </source>
</evidence>
<evidence type="ECO:0000256" key="9">
    <source>
        <dbReference type="ARBA" id="ARBA00038489"/>
    </source>
</evidence>
<keyword evidence="7" id="KW-0676">Redox-active center</keyword>
<organism evidence="13 14">
    <name type="scientific">Sporosarcina limicola</name>
    <dbReference type="NCBI Taxonomy" id="34101"/>
    <lineage>
        <taxon>Bacteria</taxon>
        <taxon>Bacillati</taxon>
        <taxon>Bacillota</taxon>
        <taxon>Bacilli</taxon>
        <taxon>Bacillales</taxon>
        <taxon>Caryophanaceae</taxon>
        <taxon>Sporosarcina</taxon>
    </lineage>
</organism>
<dbReference type="Pfam" id="PF00578">
    <property type="entry name" value="AhpC-TSA"/>
    <property type="match status" value="1"/>
</dbReference>
<accession>A0A927MLW7</accession>
<keyword evidence="4" id="KW-0049">Antioxidant</keyword>
<dbReference type="PANTHER" id="PTHR42801">
    <property type="entry name" value="THIOREDOXIN-DEPENDENT PEROXIDE REDUCTASE"/>
    <property type="match status" value="1"/>
</dbReference>
<evidence type="ECO:0000256" key="7">
    <source>
        <dbReference type="ARBA" id="ARBA00023284"/>
    </source>
</evidence>
<feature type="domain" description="Thioredoxin" evidence="12">
    <location>
        <begin position="48"/>
        <end position="219"/>
    </location>
</feature>
<comment type="caution">
    <text evidence="13">The sequence shown here is derived from an EMBL/GenBank/DDBJ whole genome shotgun (WGS) entry which is preliminary data.</text>
</comment>
<dbReference type="GO" id="GO:0005737">
    <property type="term" value="C:cytoplasm"/>
    <property type="evidence" value="ECO:0007669"/>
    <property type="project" value="TreeGrafter"/>
</dbReference>
<evidence type="ECO:0000256" key="5">
    <source>
        <dbReference type="ARBA" id="ARBA00023002"/>
    </source>
</evidence>
<dbReference type="EC" id="1.11.1.24" evidence="2"/>
<dbReference type="CDD" id="cd02970">
    <property type="entry name" value="PRX_like2"/>
    <property type="match status" value="1"/>
</dbReference>
<evidence type="ECO:0000256" key="11">
    <source>
        <dbReference type="ARBA" id="ARBA00049091"/>
    </source>
</evidence>
<keyword evidence="5" id="KW-0560">Oxidoreductase</keyword>
<dbReference type="Proteomes" id="UP000658225">
    <property type="component" value="Unassembled WGS sequence"/>
</dbReference>
<keyword evidence="14" id="KW-1185">Reference proteome</keyword>
<dbReference type="InterPro" id="IPR036249">
    <property type="entry name" value="Thioredoxin-like_sf"/>
</dbReference>
<reference evidence="13" key="1">
    <citation type="submission" date="2020-10" db="EMBL/GenBank/DDBJ databases">
        <title>Genomic Encyclopedia of Type Strains, Phase IV (KMG-IV): sequencing the most valuable type-strain genomes for metagenomic binning, comparative biology and taxonomic classification.</title>
        <authorList>
            <person name="Goeker M."/>
        </authorList>
    </citation>
    <scope>NUCLEOTIDE SEQUENCE</scope>
    <source>
        <strain evidence="13">DSM 13886</strain>
    </source>
</reference>
<evidence type="ECO:0000256" key="3">
    <source>
        <dbReference type="ARBA" id="ARBA00022559"/>
    </source>
</evidence>
<evidence type="ECO:0000256" key="8">
    <source>
        <dbReference type="ARBA" id="ARBA00032824"/>
    </source>
</evidence>
<evidence type="ECO:0000256" key="4">
    <source>
        <dbReference type="ARBA" id="ARBA00022862"/>
    </source>
</evidence>
<evidence type="ECO:0000256" key="10">
    <source>
        <dbReference type="ARBA" id="ARBA00041373"/>
    </source>
</evidence>
<sequence length="219" mass="24498">MEKTPVQKLQSELKAATVQMEEMLPKEVLNAFEKSIQDLHVSDSGKGLLAGTKAPDFTLVDSAGQKVTLSEETAKGPVVLIFYRGIWCPFCNLELKAYQRINSDIKAAGGQLIAVSPQTPDHSIFIQEQNELGFHVLSDLQNQTAEKYNLKFKLPEYVHAIYRSLDISLDKFNGDNSWEIPVPATYVIDKAGFIRSANVDADYKKRMEPSEVLHILQSL</sequence>
<dbReference type="InterPro" id="IPR013766">
    <property type="entry name" value="Thioredoxin_domain"/>
</dbReference>
<comment type="similarity">
    <text evidence="9">Belongs to the peroxiredoxin family. BCP/PrxQ subfamily.</text>
</comment>
<dbReference type="PANTHER" id="PTHR42801:SF7">
    <property type="entry name" value="SLL1159 PROTEIN"/>
    <property type="match status" value="1"/>
</dbReference>
<dbReference type="AlphaFoldDB" id="A0A927MLW7"/>
<dbReference type="InterPro" id="IPR000866">
    <property type="entry name" value="AhpC/TSA"/>
</dbReference>
<dbReference type="Gene3D" id="3.40.30.10">
    <property type="entry name" value="Glutaredoxin"/>
    <property type="match status" value="1"/>
</dbReference>
<evidence type="ECO:0000259" key="12">
    <source>
        <dbReference type="PROSITE" id="PS51352"/>
    </source>
</evidence>
<proteinExistence type="inferred from homology"/>
<dbReference type="GO" id="GO:0045454">
    <property type="term" value="P:cell redox homeostasis"/>
    <property type="evidence" value="ECO:0007669"/>
    <property type="project" value="TreeGrafter"/>
</dbReference>
<evidence type="ECO:0000313" key="13">
    <source>
        <dbReference type="EMBL" id="MBE1557149.1"/>
    </source>
</evidence>
<comment type="function">
    <text evidence="1">Thiol-specific peroxidase that catalyzes the reduction of hydrogen peroxide and organic hydroperoxides to water and alcohols, respectively. Plays a role in cell protection against oxidative stress by detoxifying peroxides and as sensor of hydrogen peroxide-mediated signaling events.</text>
</comment>
<evidence type="ECO:0000256" key="2">
    <source>
        <dbReference type="ARBA" id="ARBA00013017"/>
    </source>
</evidence>
<keyword evidence="3" id="KW-0575">Peroxidase</keyword>
<gene>
    <name evidence="13" type="ORF">H4683_004286</name>
</gene>
<evidence type="ECO:0000256" key="6">
    <source>
        <dbReference type="ARBA" id="ARBA00023157"/>
    </source>
</evidence>
<dbReference type="GO" id="GO:0034599">
    <property type="term" value="P:cellular response to oxidative stress"/>
    <property type="evidence" value="ECO:0007669"/>
    <property type="project" value="TreeGrafter"/>
</dbReference>
<comment type="catalytic activity">
    <reaction evidence="11">
        <text>a hydroperoxide + [thioredoxin]-dithiol = an alcohol + [thioredoxin]-disulfide + H2O</text>
        <dbReference type="Rhea" id="RHEA:62620"/>
        <dbReference type="Rhea" id="RHEA-COMP:10698"/>
        <dbReference type="Rhea" id="RHEA-COMP:10700"/>
        <dbReference type="ChEBI" id="CHEBI:15377"/>
        <dbReference type="ChEBI" id="CHEBI:29950"/>
        <dbReference type="ChEBI" id="CHEBI:30879"/>
        <dbReference type="ChEBI" id="CHEBI:35924"/>
        <dbReference type="ChEBI" id="CHEBI:50058"/>
        <dbReference type="EC" id="1.11.1.24"/>
    </reaction>
</comment>
<name>A0A927MLW7_9BACL</name>
<dbReference type="RefSeq" id="WP_192600734.1">
    <property type="nucleotide sequence ID" value="NZ_JADBEL010000055.1"/>
</dbReference>
<protein>
    <recommendedName>
        <fullName evidence="2">thioredoxin-dependent peroxiredoxin</fullName>
        <ecNumber evidence="2">1.11.1.24</ecNumber>
    </recommendedName>
    <alternativeName>
        <fullName evidence="10">Bacterioferritin comigratory protein</fullName>
    </alternativeName>
    <alternativeName>
        <fullName evidence="8">Thioredoxin peroxidase</fullName>
    </alternativeName>
</protein>
<dbReference type="EMBL" id="JADBEL010000055">
    <property type="protein sequence ID" value="MBE1557149.1"/>
    <property type="molecule type" value="Genomic_DNA"/>
</dbReference>
<evidence type="ECO:0000313" key="14">
    <source>
        <dbReference type="Proteomes" id="UP000658225"/>
    </source>
</evidence>
<keyword evidence="6" id="KW-1015">Disulfide bond</keyword>
<dbReference type="GO" id="GO:0008379">
    <property type="term" value="F:thioredoxin peroxidase activity"/>
    <property type="evidence" value="ECO:0007669"/>
    <property type="project" value="TreeGrafter"/>
</dbReference>
<dbReference type="SUPFAM" id="SSF52833">
    <property type="entry name" value="Thioredoxin-like"/>
    <property type="match status" value="1"/>
</dbReference>